<accession>A0A5P9Q9T8</accession>
<gene>
    <name evidence="3" type="ORF">KDY119_01729</name>
</gene>
<dbReference type="EMBL" id="CP045529">
    <property type="protein sequence ID" value="QFU98218.1"/>
    <property type="molecule type" value="Genomic_DNA"/>
</dbReference>
<evidence type="ECO:0000313" key="4">
    <source>
        <dbReference type="Proteomes" id="UP000326702"/>
    </source>
</evidence>
<dbReference type="PANTHER" id="PTHR33606:SF3">
    <property type="entry name" value="PROTEIN YCII"/>
    <property type="match status" value="1"/>
</dbReference>
<dbReference type="InterPro" id="IPR005545">
    <property type="entry name" value="YCII"/>
</dbReference>
<reference evidence="3 4" key="1">
    <citation type="submission" date="2019-10" db="EMBL/GenBank/DDBJ databases">
        <title>Genome sequence of Luteimicrobium xylanilyticum HY-24.</title>
        <authorList>
            <person name="Kim D.Y."/>
            <person name="Park H.-Y."/>
        </authorList>
    </citation>
    <scope>NUCLEOTIDE SEQUENCE [LARGE SCALE GENOMIC DNA]</scope>
    <source>
        <strain evidence="3 4">HY-24</strain>
    </source>
</reference>
<keyword evidence="4" id="KW-1185">Reference proteome</keyword>
<proteinExistence type="inferred from homology"/>
<dbReference type="PANTHER" id="PTHR33606">
    <property type="entry name" value="PROTEIN YCII"/>
    <property type="match status" value="1"/>
</dbReference>
<evidence type="ECO:0000259" key="2">
    <source>
        <dbReference type="Pfam" id="PF03795"/>
    </source>
</evidence>
<dbReference type="Gene3D" id="3.30.70.1060">
    <property type="entry name" value="Dimeric alpha+beta barrel"/>
    <property type="match status" value="1"/>
</dbReference>
<comment type="similarity">
    <text evidence="1">Belongs to the YciI family.</text>
</comment>
<protein>
    <recommendedName>
        <fullName evidence="2">YCII-related domain-containing protein</fullName>
    </recommendedName>
</protein>
<dbReference type="AlphaFoldDB" id="A0A5P9Q9T8"/>
<evidence type="ECO:0000256" key="1">
    <source>
        <dbReference type="ARBA" id="ARBA00007689"/>
    </source>
</evidence>
<dbReference type="InterPro" id="IPR051807">
    <property type="entry name" value="Sec-metab_biosynth-assoc"/>
</dbReference>
<dbReference type="SUPFAM" id="SSF54909">
    <property type="entry name" value="Dimeric alpha+beta barrel"/>
    <property type="match status" value="1"/>
</dbReference>
<sequence length="113" mass="12327">MRFNGRMTSPAAPGRPVFAVLYTYSDDVTTRDEVRLRHRAYLAELLERGLLLASGPWAGAEGKDDGALLVVTADDIDTAAALLDEDPFRQVGVVAGREIREWVQVMGPWAPSA</sequence>
<organism evidence="3 4">
    <name type="scientific">Luteimicrobium xylanilyticum</name>
    <dbReference type="NCBI Taxonomy" id="1133546"/>
    <lineage>
        <taxon>Bacteria</taxon>
        <taxon>Bacillati</taxon>
        <taxon>Actinomycetota</taxon>
        <taxon>Actinomycetes</taxon>
        <taxon>Micrococcales</taxon>
        <taxon>Luteimicrobium</taxon>
    </lineage>
</organism>
<dbReference type="KEGG" id="lxl:KDY119_01729"/>
<dbReference type="Proteomes" id="UP000326702">
    <property type="component" value="Chromosome"/>
</dbReference>
<name>A0A5P9Q9T8_9MICO</name>
<feature type="domain" description="YCII-related" evidence="2">
    <location>
        <begin position="18"/>
        <end position="102"/>
    </location>
</feature>
<dbReference type="Pfam" id="PF03795">
    <property type="entry name" value="YCII"/>
    <property type="match status" value="1"/>
</dbReference>
<evidence type="ECO:0000313" key="3">
    <source>
        <dbReference type="EMBL" id="QFU98218.1"/>
    </source>
</evidence>
<dbReference type="InterPro" id="IPR011008">
    <property type="entry name" value="Dimeric_a/b-barrel"/>
</dbReference>